<name>E4T376_PALPW</name>
<dbReference type="AlphaFoldDB" id="E4T376"/>
<evidence type="ECO:0000256" key="1">
    <source>
        <dbReference type="SAM" id="SignalP"/>
    </source>
</evidence>
<evidence type="ECO:0000313" key="2">
    <source>
        <dbReference type="EMBL" id="ADQ79170.1"/>
    </source>
</evidence>
<dbReference type="EMBL" id="CP002345">
    <property type="protein sequence ID" value="ADQ79170.1"/>
    <property type="molecule type" value="Genomic_DNA"/>
</dbReference>
<feature type="signal peptide" evidence="1">
    <location>
        <begin position="1"/>
        <end position="20"/>
    </location>
</feature>
<dbReference type="OrthoDB" id="1093738at2"/>
<sequence>MKKNLLFIFMFLCLGFAGKAQDKIITIQGDTIDCKIKKTTKTTIYFDRFTQNVKMSGELPLSKVSSYAIEHRVTTSPPTKKTHLDEYSHFRFGFGGGLGYLYVSSKQAEEQLLSNGFTIDGARSYYNGLRLGRLGSADLTYLFSPYWGLGLKYKFFNNSSSQKGFIDVHDTYNIYYGKLSENIYVNFAGISYYSQTWMGTQKKFKLNSSASLGMAWYRNEFSLLSNNLLITGNNLAVDTSIGIEYFVRKNISFGLDLSGFFSTMKKYNITDGMNTSTTNLDADQYDNISRLDLSIGAKIYF</sequence>
<dbReference type="RefSeq" id="WP_013444539.1">
    <property type="nucleotide sequence ID" value="NC_014734.1"/>
</dbReference>
<reference key="1">
    <citation type="submission" date="2010-11" db="EMBL/GenBank/DDBJ databases">
        <title>The complete genome of Paludibacter propionicigenes DSM 17365.</title>
        <authorList>
            <consortium name="US DOE Joint Genome Institute (JGI-PGF)"/>
            <person name="Lucas S."/>
            <person name="Copeland A."/>
            <person name="Lapidus A."/>
            <person name="Bruce D."/>
            <person name="Goodwin L."/>
            <person name="Pitluck S."/>
            <person name="Kyrpides N."/>
            <person name="Mavromatis K."/>
            <person name="Ivanova N."/>
            <person name="Munk A.C."/>
            <person name="Brettin T."/>
            <person name="Detter J.C."/>
            <person name="Han C."/>
            <person name="Tapia R."/>
            <person name="Land M."/>
            <person name="Hauser L."/>
            <person name="Markowitz V."/>
            <person name="Cheng J.-F."/>
            <person name="Hugenholtz P."/>
            <person name="Woyke T."/>
            <person name="Wu D."/>
            <person name="Gronow S."/>
            <person name="Wellnitz S."/>
            <person name="Brambilla E."/>
            <person name="Klenk H.-P."/>
            <person name="Eisen J.A."/>
        </authorList>
    </citation>
    <scope>NUCLEOTIDE SEQUENCE</scope>
    <source>
        <strain>WB4</strain>
    </source>
</reference>
<keyword evidence="3" id="KW-1185">Reference proteome</keyword>
<evidence type="ECO:0008006" key="4">
    <source>
        <dbReference type="Google" id="ProtNLM"/>
    </source>
</evidence>
<protein>
    <recommendedName>
        <fullName evidence="4">Outer membrane protein beta-barrel domain-containing protein</fullName>
    </recommendedName>
</protein>
<organism evidence="2 3">
    <name type="scientific">Paludibacter propionicigenes (strain DSM 17365 / JCM 13257 / WB4)</name>
    <dbReference type="NCBI Taxonomy" id="694427"/>
    <lineage>
        <taxon>Bacteria</taxon>
        <taxon>Pseudomonadati</taxon>
        <taxon>Bacteroidota</taxon>
        <taxon>Bacteroidia</taxon>
        <taxon>Bacteroidales</taxon>
        <taxon>Paludibacteraceae</taxon>
        <taxon>Paludibacter</taxon>
    </lineage>
</organism>
<accession>E4T376</accession>
<gene>
    <name evidence="2" type="ordered locus">Palpr_1021</name>
</gene>
<dbReference type="eggNOG" id="COG2067">
    <property type="taxonomic scope" value="Bacteria"/>
</dbReference>
<reference evidence="2 3" key="2">
    <citation type="journal article" date="2011" name="Stand. Genomic Sci.">
        <title>Complete genome sequence of Paludibacter propionicigenes type strain (WB4).</title>
        <authorList>
            <person name="Gronow S."/>
            <person name="Munk C."/>
            <person name="Lapidus A."/>
            <person name="Nolan M."/>
            <person name="Lucas S."/>
            <person name="Hammon N."/>
            <person name="Deshpande S."/>
            <person name="Cheng J.F."/>
            <person name="Tapia R."/>
            <person name="Han C."/>
            <person name="Goodwin L."/>
            <person name="Pitluck S."/>
            <person name="Liolios K."/>
            <person name="Ivanova N."/>
            <person name="Mavromatis K."/>
            <person name="Mikhailova N."/>
            <person name="Pati A."/>
            <person name="Chen A."/>
            <person name="Palaniappan K."/>
            <person name="Land M."/>
            <person name="Hauser L."/>
            <person name="Chang Y.J."/>
            <person name="Jeffries C.D."/>
            <person name="Brambilla E."/>
            <person name="Rohde M."/>
            <person name="Goker M."/>
            <person name="Detter J.C."/>
            <person name="Woyke T."/>
            <person name="Bristow J."/>
            <person name="Eisen J.A."/>
            <person name="Markowitz V."/>
            <person name="Hugenholtz P."/>
            <person name="Kyrpides N.C."/>
            <person name="Klenk H.P."/>
        </authorList>
    </citation>
    <scope>NUCLEOTIDE SEQUENCE [LARGE SCALE GENOMIC DNA]</scope>
    <source>
        <strain evidence="3">DSM 17365 / JCM 13257 / WB4</strain>
    </source>
</reference>
<keyword evidence="1" id="KW-0732">Signal</keyword>
<feature type="chain" id="PRO_5003188994" description="Outer membrane protein beta-barrel domain-containing protein" evidence="1">
    <location>
        <begin position="21"/>
        <end position="301"/>
    </location>
</feature>
<dbReference type="Proteomes" id="UP000008718">
    <property type="component" value="Chromosome"/>
</dbReference>
<evidence type="ECO:0000313" key="3">
    <source>
        <dbReference type="Proteomes" id="UP000008718"/>
    </source>
</evidence>
<dbReference type="KEGG" id="ppn:Palpr_1021"/>
<proteinExistence type="predicted"/>
<dbReference type="HOGENOM" id="CLU_923916_0_0_10"/>